<proteinExistence type="predicted"/>
<accession>A0AAF3EGM0</accession>
<dbReference type="Proteomes" id="UP000887575">
    <property type="component" value="Unassembled WGS sequence"/>
</dbReference>
<evidence type="ECO:0000256" key="4">
    <source>
        <dbReference type="ARBA" id="ARBA00023136"/>
    </source>
</evidence>
<feature type="transmembrane region" description="Helical" evidence="5">
    <location>
        <begin position="209"/>
        <end position="230"/>
    </location>
</feature>
<keyword evidence="3 5" id="KW-1133">Transmembrane helix</keyword>
<evidence type="ECO:0000256" key="2">
    <source>
        <dbReference type="ARBA" id="ARBA00022692"/>
    </source>
</evidence>
<feature type="transmembrane region" description="Helical" evidence="5">
    <location>
        <begin position="325"/>
        <end position="348"/>
    </location>
</feature>
<feature type="transmembrane region" description="Helical" evidence="5">
    <location>
        <begin position="151"/>
        <end position="174"/>
    </location>
</feature>
<feature type="transmembrane region" description="Helical" evidence="5">
    <location>
        <begin position="69"/>
        <end position="89"/>
    </location>
</feature>
<keyword evidence="7" id="KW-1185">Reference proteome</keyword>
<feature type="domain" description="G-protein coupled receptors family 1 profile" evidence="6">
    <location>
        <begin position="51"/>
        <end position="349"/>
    </location>
</feature>
<dbReference type="Gene3D" id="1.20.1070.10">
    <property type="entry name" value="Rhodopsin 7-helix transmembrane proteins"/>
    <property type="match status" value="1"/>
</dbReference>
<evidence type="ECO:0000313" key="8">
    <source>
        <dbReference type="WBParaSite" id="MBELARI_LOCUS13124"/>
    </source>
</evidence>
<evidence type="ECO:0000256" key="1">
    <source>
        <dbReference type="ARBA" id="ARBA00004370"/>
    </source>
</evidence>
<evidence type="ECO:0000256" key="5">
    <source>
        <dbReference type="SAM" id="Phobius"/>
    </source>
</evidence>
<evidence type="ECO:0000256" key="3">
    <source>
        <dbReference type="ARBA" id="ARBA00022989"/>
    </source>
</evidence>
<comment type="subcellular location">
    <subcellularLocation>
        <location evidence="1">Membrane</location>
    </subcellularLocation>
</comment>
<dbReference type="InterPro" id="IPR017452">
    <property type="entry name" value="GPCR_Rhodpsn_7TM"/>
</dbReference>
<evidence type="ECO:0000313" key="7">
    <source>
        <dbReference type="Proteomes" id="UP000887575"/>
    </source>
</evidence>
<organism evidence="7 8">
    <name type="scientific">Mesorhabditis belari</name>
    <dbReference type="NCBI Taxonomy" id="2138241"/>
    <lineage>
        <taxon>Eukaryota</taxon>
        <taxon>Metazoa</taxon>
        <taxon>Ecdysozoa</taxon>
        <taxon>Nematoda</taxon>
        <taxon>Chromadorea</taxon>
        <taxon>Rhabditida</taxon>
        <taxon>Rhabditina</taxon>
        <taxon>Rhabditomorpha</taxon>
        <taxon>Rhabditoidea</taxon>
        <taxon>Rhabditidae</taxon>
        <taxon>Mesorhabditinae</taxon>
        <taxon>Mesorhabditis</taxon>
    </lineage>
</organism>
<reference evidence="8" key="1">
    <citation type="submission" date="2024-02" db="UniProtKB">
        <authorList>
            <consortium name="WormBaseParasite"/>
        </authorList>
    </citation>
    <scope>IDENTIFICATION</scope>
</reference>
<dbReference type="WBParaSite" id="MBELARI_LOCUS13124">
    <property type="protein sequence ID" value="MBELARI_LOCUS13124"/>
    <property type="gene ID" value="MBELARI_LOCUS13124"/>
</dbReference>
<dbReference type="PROSITE" id="PS50262">
    <property type="entry name" value="G_PROTEIN_RECEP_F1_2"/>
    <property type="match status" value="1"/>
</dbReference>
<evidence type="ECO:0000259" key="6">
    <source>
        <dbReference type="PROSITE" id="PS50262"/>
    </source>
</evidence>
<name>A0AAF3EGM0_9BILA</name>
<protein>
    <submittedName>
        <fullName evidence="8">G-protein coupled receptors family 1 profile domain-containing protein</fullName>
    </submittedName>
</protein>
<dbReference type="PANTHER" id="PTHR46709:SF15">
    <property type="entry name" value="G_PROTEIN_RECEP_F1_2 DOMAIN-CONTAINING PROTEIN"/>
    <property type="match status" value="1"/>
</dbReference>
<sequence>MEFPTNETGYDDSGGVKGNESLGFCDEEANPNFRLFMISFGMLIALVGCVCNLFLFSALLGVRGYMYQCFLAFLDFTMCELFVQVFWLLRISQVLEIKWLYDGIQLTYTITFVLSRLVQIAIPYVLIAISAERFGQIKGRSNFHSKGSRRLLICFIIATITIFMRGPLIFAVSVKPMEGCDKYFYSKILQLTKFGESNTWRILDFMQQFLNLFVTFLILCLLNILIVQKLKKSHQRARRQSASVSHTLELTCKLPKSQSMRKLDDETKREQKRVRCAIRTTTVIISCYLACNALNFLLFCLEQAASKSRHLSSLIFNDETQQFTFGYLFMSDLGTNLFVLSSAIRVFIYYKYNPEIRKQIRNSLPFYNMLIMQKRRRKSRRMDPIVSINGNASASGGGNESLPLQTIQFIDN</sequence>
<dbReference type="PANTHER" id="PTHR46709">
    <property type="entry name" value="PROTEIN CBG23488-RELATED"/>
    <property type="match status" value="1"/>
</dbReference>
<feature type="transmembrane region" description="Helical" evidence="5">
    <location>
        <begin position="282"/>
        <end position="305"/>
    </location>
</feature>
<dbReference type="SUPFAM" id="SSF81321">
    <property type="entry name" value="Family A G protein-coupled receptor-like"/>
    <property type="match status" value="1"/>
</dbReference>
<keyword evidence="2 5" id="KW-0812">Transmembrane</keyword>
<feature type="transmembrane region" description="Helical" evidence="5">
    <location>
        <begin position="36"/>
        <end position="62"/>
    </location>
</feature>
<feature type="transmembrane region" description="Helical" evidence="5">
    <location>
        <begin position="109"/>
        <end position="131"/>
    </location>
</feature>
<dbReference type="AlphaFoldDB" id="A0AAF3EGM0"/>
<dbReference type="GO" id="GO:0016020">
    <property type="term" value="C:membrane"/>
    <property type="evidence" value="ECO:0007669"/>
    <property type="project" value="UniProtKB-SubCell"/>
</dbReference>
<keyword evidence="4 5" id="KW-0472">Membrane</keyword>